<organism evidence="1 2">
    <name type="scientific">Agrococcus jenensis</name>
    <dbReference type="NCBI Taxonomy" id="46353"/>
    <lineage>
        <taxon>Bacteria</taxon>
        <taxon>Bacillati</taxon>
        <taxon>Actinomycetota</taxon>
        <taxon>Actinomycetes</taxon>
        <taxon>Micrococcales</taxon>
        <taxon>Microbacteriaceae</taxon>
        <taxon>Agrococcus</taxon>
    </lineage>
</organism>
<name>A0A3N2ARG7_9MICO</name>
<evidence type="ECO:0000313" key="1">
    <source>
        <dbReference type="EMBL" id="ROR65647.1"/>
    </source>
</evidence>
<keyword evidence="2" id="KW-1185">Reference proteome</keyword>
<dbReference type="EMBL" id="RKHJ01000001">
    <property type="protein sequence ID" value="ROR65647.1"/>
    <property type="molecule type" value="Genomic_DNA"/>
</dbReference>
<dbReference type="AlphaFoldDB" id="A0A3N2ARG7"/>
<gene>
    <name evidence="1" type="ORF">EDD26_1016</name>
</gene>
<reference evidence="1 2" key="1">
    <citation type="submission" date="2018-11" db="EMBL/GenBank/DDBJ databases">
        <title>Sequencing the genomes of 1000 actinobacteria strains.</title>
        <authorList>
            <person name="Klenk H.-P."/>
        </authorList>
    </citation>
    <scope>NUCLEOTIDE SEQUENCE [LARGE SCALE GENOMIC DNA]</scope>
    <source>
        <strain evidence="1 2">DSM 9580</strain>
    </source>
</reference>
<proteinExistence type="predicted"/>
<comment type="caution">
    <text evidence="1">The sequence shown here is derived from an EMBL/GenBank/DDBJ whole genome shotgun (WGS) entry which is preliminary data.</text>
</comment>
<protein>
    <submittedName>
        <fullName evidence="1">Uncharacterized protein</fullName>
    </submittedName>
</protein>
<evidence type="ECO:0000313" key="2">
    <source>
        <dbReference type="Proteomes" id="UP000275456"/>
    </source>
</evidence>
<sequence>MTDAAAAAAHAKAVAQARAVEAAVRRAALLLDEAAGLVLLRGQDAWLGPARAAFDARCLALHDRLAEEELELRMLALAIEGAT</sequence>
<dbReference type="Proteomes" id="UP000275456">
    <property type="component" value="Unassembled WGS sequence"/>
</dbReference>
<accession>A0A3N2ARG7</accession>